<reference evidence="1" key="1">
    <citation type="submission" date="2018-02" db="EMBL/GenBank/DDBJ databases">
        <authorList>
            <person name="Cohen D.B."/>
            <person name="Kent A.D."/>
        </authorList>
    </citation>
    <scope>NUCLEOTIDE SEQUENCE</scope>
</reference>
<dbReference type="EMBL" id="OIVN01004141">
    <property type="protein sequence ID" value="SPD15705.1"/>
    <property type="molecule type" value="Genomic_DNA"/>
</dbReference>
<proteinExistence type="predicted"/>
<name>A0A2N9HUJ1_FAGSY</name>
<sequence>MGSTRFASSEISTFACTHSRRCAVLYCGGGVDETSGIPKSVQSTPENPTATVIEHVFSRSFGGFYSWKWLERNRRWVFEDLKVAGYGPRGGSSKWYRFRDLEVAGYGARDSAMREDRCSRCRLSLAIKGDGAA</sequence>
<gene>
    <name evidence="1" type="ORF">FSB_LOCUS43587</name>
</gene>
<dbReference type="AlphaFoldDB" id="A0A2N9HUJ1"/>
<protein>
    <submittedName>
        <fullName evidence="1">Uncharacterized protein</fullName>
    </submittedName>
</protein>
<accession>A0A2N9HUJ1</accession>
<evidence type="ECO:0000313" key="1">
    <source>
        <dbReference type="EMBL" id="SPD15705.1"/>
    </source>
</evidence>
<organism evidence="1">
    <name type="scientific">Fagus sylvatica</name>
    <name type="common">Beechnut</name>
    <dbReference type="NCBI Taxonomy" id="28930"/>
    <lineage>
        <taxon>Eukaryota</taxon>
        <taxon>Viridiplantae</taxon>
        <taxon>Streptophyta</taxon>
        <taxon>Embryophyta</taxon>
        <taxon>Tracheophyta</taxon>
        <taxon>Spermatophyta</taxon>
        <taxon>Magnoliopsida</taxon>
        <taxon>eudicotyledons</taxon>
        <taxon>Gunneridae</taxon>
        <taxon>Pentapetalae</taxon>
        <taxon>rosids</taxon>
        <taxon>fabids</taxon>
        <taxon>Fagales</taxon>
        <taxon>Fagaceae</taxon>
        <taxon>Fagus</taxon>
    </lineage>
</organism>